<comment type="caution">
    <text evidence="3">The sequence shown here is derived from an EMBL/GenBank/DDBJ whole genome shotgun (WGS) entry which is preliminary data.</text>
</comment>
<feature type="compositionally biased region" description="Basic residues" evidence="1">
    <location>
        <begin position="282"/>
        <end position="298"/>
    </location>
</feature>
<protein>
    <recommendedName>
        <fullName evidence="5">Type II toxin-antitoxin system PemK/MazF family toxin</fullName>
    </recommendedName>
</protein>
<feature type="region of interest" description="Disordered" evidence="1">
    <location>
        <begin position="138"/>
        <end position="158"/>
    </location>
</feature>
<dbReference type="RefSeq" id="WP_107014370.1">
    <property type="nucleotide sequence ID" value="NZ_KZ679038.1"/>
</dbReference>
<accession>A0A2P8QEF6</accession>
<evidence type="ECO:0000256" key="2">
    <source>
        <dbReference type="SAM" id="Phobius"/>
    </source>
</evidence>
<dbReference type="Pfam" id="PF02452">
    <property type="entry name" value="PemK_toxin"/>
    <property type="match status" value="1"/>
</dbReference>
<keyword evidence="4" id="KW-1185">Reference proteome</keyword>
<keyword evidence="2" id="KW-0812">Transmembrane</keyword>
<evidence type="ECO:0008006" key="5">
    <source>
        <dbReference type="Google" id="ProtNLM"/>
    </source>
</evidence>
<gene>
    <name evidence="3" type="ORF">C6Y14_00220</name>
</gene>
<dbReference type="EMBL" id="PYBJ01000001">
    <property type="protein sequence ID" value="PSM44616.1"/>
    <property type="molecule type" value="Genomic_DNA"/>
</dbReference>
<feature type="transmembrane region" description="Helical" evidence="2">
    <location>
        <begin position="101"/>
        <end position="129"/>
    </location>
</feature>
<organism evidence="3 4">
    <name type="scientific">Streptomyces dioscori</name>
    <dbReference type="NCBI Taxonomy" id="2109333"/>
    <lineage>
        <taxon>Bacteria</taxon>
        <taxon>Bacillati</taxon>
        <taxon>Actinomycetota</taxon>
        <taxon>Actinomycetes</taxon>
        <taxon>Kitasatosporales</taxon>
        <taxon>Streptomycetaceae</taxon>
        <taxon>Streptomyces</taxon>
        <taxon>Streptomyces aurantiacus group</taxon>
    </lineage>
</organism>
<keyword evidence="2" id="KW-0472">Membrane</keyword>
<dbReference type="OrthoDB" id="3295034at2"/>
<feature type="region of interest" description="Disordered" evidence="1">
    <location>
        <begin position="253"/>
        <end position="298"/>
    </location>
</feature>
<feature type="transmembrane region" description="Helical" evidence="2">
    <location>
        <begin position="31"/>
        <end position="53"/>
    </location>
</feature>
<dbReference type="Proteomes" id="UP000240429">
    <property type="component" value="Unassembled WGS sequence"/>
</dbReference>
<evidence type="ECO:0000313" key="4">
    <source>
        <dbReference type="Proteomes" id="UP000240429"/>
    </source>
</evidence>
<evidence type="ECO:0000313" key="3">
    <source>
        <dbReference type="EMBL" id="PSM44616.1"/>
    </source>
</evidence>
<reference evidence="3 4" key="1">
    <citation type="submission" date="2018-03" db="EMBL/GenBank/DDBJ databases">
        <title>Streptomyces dioscori sp. nov., a novel endophytic actinobacterium isolated from bulbil of Dioscorea bulbifera L.</title>
        <authorList>
            <person name="Zhikuan W."/>
        </authorList>
    </citation>
    <scope>NUCLEOTIDE SEQUENCE [LARGE SCALE GENOMIC DNA]</scope>
    <source>
        <strain evidence="3 4">A217</strain>
    </source>
</reference>
<proteinExistence type="predicted"/>
<feature type="transmembrane region" description="Helical" evidence="2">
    <location>
        <begin position="60"/>
        <end position="81"/>
    </location>
</feature>
<dbReference type="GO" id="GO:0003677">
    <property type="term" value="F:DNA binding"/>
    <property type="evidence" value="ECO:0007669"/>
    <property type="project" value="InterPro"/>
</dbReference>
<dbReference type="AlphaFoldDB" id="A0A2P8QEF6"/>
<name>A0A2P8QEF6_9ACTN</name>
<evidence type="ECO:0000256" key="1">
    <source>
        <dbReference type="SAM" id="MobiDB-lite"/>
    </source>
</evidence>
<sequence length="298" mass="33331">MKWYVVGYLLLVPVVVPGFMAAQSPPQHVGGAAVPILAGISLLTAVVVSWVAGRDQFFRWWLLLARTAVLLGLCAAAVAVTRSQAEPGALRATMEEPADPYAKWMVTSMLEIPAAGLTAMVFFLVVRWWGRRYSVLSPRGRQSADRPGRPNRPTMPEPGEIWLAMVPYREGTGEESQHYCVVVSRHERHVGVLQITSQNKDARRDHIRIPNDGWDEVSGKDHWMELGVPLREVPYEKFLTVSPQGRCPTTTWQQIQAAHPTEPAGQPERPFQPEPAAVRTPSTRRRRLTRHVRSNSTP</sequence>
<keyword evidence="2" id="KW-1133">Transmembrane helix</keyword>
<dbReference type="InterPro" id="IPR003477">
    <property type="entry name" value="PemK-like"/>
</dbReference>